<comment type="caution">
    <text evidence="1">The sequence shown here is derived from an EMBL/GenBank/DDBJ whole genome shotgun (WGS) entry which is preliminary data.</text>
</comment>
<dbReference type="EMBL" id="PHHC01000002">
    <property type="protein sequence ID" value="PPE06959.1"/>
    <property type="molecule type" value="Genomic_DNA"/>
</dbReference>
<keyword evidence="2" id="KW-1185">Reference proteome</keyword>
<evidence type="ECO:0000313" key="2">
    <source>
        <dbReference type="Proteomes" id="UP000239425"/>
    </source>
</evidence>
<evidence type="ECO:0000313" key="1">
    <source>
        <dbReference type="EMBL" id="PPE06959.1"/>
    </source>
</evidence>
<gene>
    <name evidence="1" type="ORF">HCUR_00023</name>
</gene>
<accession>A0A2S5RI10</accession>
<dbReference type="Proteomes" id="UP000239425">
    <property type="component" value="Unassembled WGS sequence"/>
</dbReference>
<name>A0A2S5RI10_9PROT</name>
<reference evidence="1 2" key="1">
    <citation type="submission" date="2017-11" db="EMBL/GenBank/DDBJ databases">
        <title>Comparative genomic analysis of Holospora spp., intranuclear symbionts of paramecia.</title>
        <authorList>
            <person name="Garushyants S.K."/>
            <person name="Beliavskaya A."/>
            <person name="Malko D.B."/>
            <person name="Logacheva M.D."/>
            <person name="Rautian M.S."/>
            <person name="Gelfand M.S."/>
        </authorList>
    </citation>
    <scope>NUCLEOTIDE SEQUENCE [LARGE SCALE GENOMIC DNA]</scope>
    <source>
        <strain evidence="2">02AZ16</strain>
    </source>
</reference>
<sequence length="80" mass="9102">MKSIKMEGESVISSKSHRKKLRDFHKDFYRAVHYYGVLGSIQPSIFGALQRATTQQKRLSGLSLLSLVPSYALNNYINII</sequence>
<protein>
    <submittedName>
        <fullName evidence="1">Uncharacterized protein</fullName>
    </submittedName>
</protein>
<dbReference type="AlphaFoldDB" id="A0A2S5RI10"/>
<organism evidence="1 2">
    <name type="scientific">Holospora curviuscula</name>
    <dbReference type="NCBI Taxonomy" id="1082868"/>
    <lineage>
        <taxon>Bacteria</taxon>
        <taxon>Pseudomonadati</taxon>
        <taxon>Pseudomonadota</taxon>
        <taxon>Alphaproteobacteria</taxon>
        <taxon>Holosporales</taxon>
        <taxon>Holosporaceae</taxon>
        <taxon>Holospora</taxon>
    </lineage>
</organism>
<proteinExistence type="predicted"/>